<dbReference type="Pfam" id="PF00795">
    <property type="entry name" value="CN_hydrolase"/>
    <property type="match status" value="1"/>
</dbReference>
<dbReference type="InterPro" id="IPR003010">
    <property type="entry name" value="C-N_Hydrolase"/>
</dbReference>
<dbReference type="CDD" id="cd07583">
    <property type="entry name" value="nitrilase_5"/>
    <property type="match status" value="1"/>
</dbReference>
<sequence length="263" mass="29031">MKLKIAIAQMAIALGQPEVNQATVKKYAQQAAAAEVDVLVLPEMWSTGYAFEQLTTIADQGGARSQGFLSEIARQYQLNIVGGSVATQQGTSYYNTMYVVDDQGQRVSSYHKAHLFGLMAEEQYLAAGEQINTFTLAGVPAAGVICYDIRFPEWLRTMMAQGPQQILYVVAEWPIQRIAQWQILLQARAIENQTFVVAANRVGHDANNQFGGRSLVIDPLGQIIQQADDNNEALLVVTIDTADEQAVRGQIPVFHDRRPALYD</sequence>
<dbReference type="PANTHER" id="PTHR23088">
    <property type="entry name" value="NITRILASE-RELATED"/>
    <property type="match status" value="1"/>
</dbReference>
<comment type="similarity">
    <text evidence="1">Belongs to the carbon-nitrogen hydrolase superfamily. NIT1/NIT2 family.</text>
</comment>
<accession>A0A846ZGV3</accession>
<keyword evidence="3" id="KW-0378">Hydrolase</keyword>
<feature type="domain" description="CN hydrolase" evidence="2">
    <location>
        <begin position="3"/>
        <end position="241"/>
    </location>
</feature>
<comment type="caution">
    <text evidence="3">The sequence shown here is derived from an EMBL/GenBank/DDBJ whole genome shotgun (WGS) entry which is preliminary data.</text>
</comment>
<evidence type="ECO:0000256" key="1">
    <source>
        <dbReference type="ARBA" id="ARBA00010613"/>
    </source>
</evidence>
<dbReference type="AlphaFoldDB" id="A0A846ZGV3"/>
<gene>
    <name evidence="3" type="ORF">HF966_05030</name>
</gene>
<reference evidence="3 4" key="1">
    <citation type="submission" date="2020-04" db="EMBL/GenBank/DDBJ databases">
        <title>MicrobeNet Type strains.</title>
        <authorList>
            <person name="Nicholson A.C."/>
        </authorList>
    </citation>
    <scope>NUCLEOTIDE SEQUENCE [LARGE SCALE GENOMIC DNA]</scope>
    <source>
        <strain evidence="3 4">CCUG 54536</strain>
    </source>
</reference>
<dbReference type="PANTHER" id="PTHR23088:SF27">
    <property type="entry name" value="DEAMINATED GLUTATHIONE AMIDASE"/>
    <property type="match status" value="1"/>
</dbReference>
<dbReference type="EMBL" id="JAAXPO010000004">
    <property type="protein sequence ID" value="NKZ18535.1"/>
    <property type="molecule type" value="Genomic_DNA"/>
</dbReference>
<dbReference type="SUPFAM" id="SSF56317">
    <property type="entry name" value="Carbon-nitrogen hydrolase"/>
    <property type="match status" value="1"/>
</dbReference>
<dbReference type="InterPro" id="IPR036526">
    <property type="entry name" value="C-N_Hydrolase_sf"/>
</dbReference>
<evidence type="ECO:0000313" key="3">
    <source>
        <dbReference type="EMBL" id="NKZ18535.1"/>
    </source>
</evidence>
<name>A0A846ZGV3_9LACO</name>
<proteinExistence type="inferred from homology"/>
<dbReference type="Gene3D" id="3.60.110.10">
    <property type="entry name" value="Carbon-nitrogen hydrolase"/>
    <property type="match status" value="1"/>
</dbReference>
<evidence type="ECO:0000259" key="2">
    <source>
        <dbReference type="PROSITE" id="PS50263"/>
    </source>
</evidence>
<organism evidence="3 4">
    <name type="scientific">Leuconostoc holzapfelii</name>
    <dbReference type="NCBI Taxonomy" id="434464"/>
    <lineage>
        <taxon>Bacteria</taxon>
        <taxon>Bacillati</taxon>
        <taxon>Bacillota</taxon>
        <taxon>Bacilli</taxon>
        <taxon>Lactobacillales</taxon>
        <taxon>Lactobacillaceae</taxon>
        <taxon>Leuconostoc</taxon>
    </lineage>
</organism>
<protein>
    <submittedName>
        <fullName evidence="3">Carbon-nitrogen family hydrolase</fullName>
    </submittedName>
</protein>
<dbReference type="GO" id="GO:0016787">
    <property type="term" value="F:hydrolase activity"/>
    <property type="evidence" value="ECO:0007669"/>
    <property type="project" value="UniProtKB-KW"/>
</dbReference>
<dbReference type="Proteomes" id="UP000590460">
    <property type="component" value="Unassembled WGS sequence"/>
</dbReference>
<dbReference type="PROSITE" id="PS50263">
    <property type="entry name" value="CN_HYDROLASE"/>
    <property type="match status" value="1"/>
</dbReference>
<dbReference type="RefSeq" id="WP_168676776.1">
    <property type="nucleotide sequence ID" value="NZ_BPKV01000005.1"/>
</dbReference>
<evidence type="ECO:0000313" key="4">
    <source>
        <dbReference type="Proteomes" id="UP000590460"/>
    </source>
</evidence>